<dbReference type="Pfam" id="PF00158">
    <property type="entry name" value="Sigma54_activat"/>
    <property type="match status" value="1"/>
</dbReference>
<evidence type="ECO:0000256" key="2">
    <source>
        <dbReference type="ARBA" id="ARBA00019059"/>
    </source>
</evidence>
<dbReference type="InterPro" id="IPR002197">
    <property type="entry name" value="HTH_Fis"/>
</dbReference>
<evidence type="ECO:0000256" key="15">
    <source>
        <dbReference type="ARBA" id="ARBA00031910"/>
    </source>
</evidence>
<dbReference type="PROSITE" id="PS50110">
    <property type="entry name" value="RESPONSE_REGULATORY"/>
    <property type="match status" value="1"/>
</dbReference>
<dbReference type="FunFam" id="3.40.50.300:FF:000006">
    <property type="entry name" value="DNA-binding transcriptional regulator NtrC"/>
    <property type="match status" value="1"/>
</dbReference>
<dbReference type="SMART" id="SM00382">
    <property type="entry name" value="AAA"/>
    <property type="match status" value="1"/>
</dbReference>
<dbReference type="Gene3D" id="3.40.50.300">
    <property type="entry name" value="P-loop containing nucleotide triphosphate hydrolases"/>
    <property type="match status" value="1"/>
</dbReference>
<keyword evidence="11" id="KW-0010">Activator</keyword>
<evidence type="ECO:0000256" key="10">
    <source>
        <dbReference type="ARBA" id="ARBA00023125"/>
    </source>
</evidence>
<dbReference type="PROSITE" id="PS00675">
    <property type="entry name" value="SIGMA54_INTERACT_1"/>
    <property type="match status" value="1"/>
</dbReference>
<keyword evidence="6" id="KW-0547">Nucleotide-binding</keyword>
<dbReference type="SUPFAM" id="SSF46689">
    <property type="entry name" value="Homeodomain-like"/>
    <property type="match status" value="1"/>
</dbReference>
<evidence type="ECO:0000259" key="18">
    <source>
        <dbReference type="PROSITE" id="PS50110"/>
    </source>
</evidence>
<keyword evidence="10" id="KW-0238">DNA-binding</keyword>
<feature type="modified residue" description="4-aspartylphosphate" evidence="16">
    <location>
        <position position="57"/>
    </location>
</feature>
<comment type="caution">
    <text evidence="19">The sequence shown here is derived from an EMBL/GenBank/DDBJ whole genome shotgun (WGS) entry which is preliminary data.</text>
</comment>
<evidence type="ECO:0000259" key="17">
    <source>
        <dbReference type="PROSITE" id="PS50045"/>
    </source>
</evidence>
<dbReference type="GO" id="GO:0043565">
    <property type="term" value="F:sequence-specific DNA binding"/>
    <property type="evidence" value="ECO:0007669"/>
    <property type="project" value="InterPro"/>
</dbReference>
<evidence type="ECO:0000256" key="8">
    <source>
        <dbReference type="ARBA" id="ARBA00023012"/>
    </source>
</evidence>
<feature type="domain" description="Response regulatory" evidence="18">
    <location>
        <begin position="8"/>
        <end position="122"/>
    </location>
</feature>
<dbReference type="EMBL" id="SJPT01000002">
    <property type="protein sequence ID" value="TWU25058.1"/>
    <property type="molecule type" value="Genomic_DNA"/>
</dbReference>
<keyword evidence="3" id="KW-0963">Cytoplasm</keyword>
<dbReference type="InterPro" id="IPR058031">
    <property type="entry name" value="AAA_lid_NorR"/>
</dbReference>
<evidence type="ECO:0000313" key="19">
    <source>
        <dbReference type="EMBL" id="TWU25058.1"/>
    </source>
</evidence>
<dbReference type="GO" id="GO:0005524">
    <property type="term" value="F:ATP binding"/>
    <property type="evidence" value="ECO:0007669"/>
    <property type="project" value="UniProtKB-KW"/>
</dbReference>
<evidence type="ECO:0000256" key="7">
    <source>
        <dbReference type="ARBA" id="ARBA00022840"/>
    </source>
</evidence>
<dbReference type="InterPro" id="IPR009057">
    <property type="entry name" value="Homeodomain-like_sf"/>
</dbReference>
<dbReference type="SUPFAM" id="SSF52540">
    <property type="entry name" value="P-loop containing nucleoside triphosphate hydrolases"/>
    <property type="match status" value="1"/>
</dbReference>
<dbReference type="SMART" id="SM00448">
    <property type="entry name" value="REC"/>
    <property type="match status" value="1"/>
</dbReference>
<evidence type="ECO:0000256" key="12">
    <source>
        <dbReference type="ARBA" id="ARBA00023163"/>
    </source>
</evidence>
<dbReference type="InterPro" id="IPR025662">
    <property type="entry name" value="Sigma_54_int_dom_ATP-bd_1"/>
</dbReference>
<proteinExistence type="predicted"/>
<accession>A0A5C6CKT8</accession>
<dbReference type="Pfam" id="PF00072">
    <property type="entry name" value="Response_reg"/>
    <property type="match status" value="1"/>
</dbReference>
<evidence type="ECO:0000256" key="16">
    <source>
        <dbReference type="PROSITE-ProRule" id="PRU00169"/>
    </source>
</evidence>
<dbReference type="Gene3D" id="3.40.50.2300">
    <property type="match status" value="1"/>
</dbReference>
<evidence type="ECO:0000256" key="6">
    <source>
        <dbReference type="ARBA" id="ARBA00022741"/>
    </source>
</evidence>
<dbReference type="SUPFAM" id="SSF52172">
    <property type="entry name" value="CheY-like"/>
    <property type="match status" value="1"/>
</dbReference>
<dbReference type="InterPro" id="IPR003593">
    <property type="entry name" value="AAA+_ATPase"/>
</dbReference>
<keyword evidence="12" id="KW-0804">Transcription</keyword>
<evidence type="ECO:0000256" key="4">
    <source>
        <dbReference type="ARBA" id="ARBA00022491"/>
    </source>
</evidence>
<keyword evidence="5 16" id="KW-0597">Phosphoprotein</keyword>
<evidence type="ECO:0000256" key="11">
    <source>
        <dbReference type="ARBA" id="ARBA00023159"/>
    </source>
</evidence>
<keyword evidence="8" id="KW-0902">Two-component regulatory system</keyword>
<dbReference type="PRINTS" id="PR01590">
    <property type="entry name" value="HTHFIS"/>
</dbReference>
<evidence type="ECO:0000256" key="5">
    <source>
        <dbReference type="ARBA" id="ARBA00022553"/>
    </source>
</evidence>
<dbReference type="RefSeq" id="WP_146593759.1">
    <property type="nucleotide sequence ID" value="NZ_SJPT01000002.1"/>
</dbReference>
<reference evidence="19 20" key="1">
    <citation type="submission" date="2019-02" db="EMBL/GenBank/DDBJ databases">
        <title>Deep-cultivation of Planctomycetes and their phenomic and genomic characterization uncovers novel biology.</title>
        <authorList>
            <person name="Wiegand S."/>
            <person name="Jogler M."/>
            <person name="Boedeker C."/>
            <person name="Pinto D."/>
            <person name="Vollmers J."/>
            <person name="Rivas-Marin E."/>
            <person name="Kohn T."/>
            <person name="Peeters S.H."/>
            <person name="Heuer A."/>
            <person name="Rast P."/>
            <person name="Oberbeckmann S."/>
            <person name="Bunk B."/>
            <person name="Jeske O."/>
            <person name="Meyerdierks A."/>
            <person name="Storesund J.E."/>
            <person name="Kallscheuer N."/>
            <person name="Luecker S."/>
            <person name="Lage O.M."/>
            <person name="Pohl T."/>
            <person name="Merkel B.J."/>
            <person name="Hornburger P."/>
            <person name="Mueller R.-W."/>
            <person name="Bruemmer F."/>
            <person name="Labrenz M."/>
            <person name="Spormann A.M."/>
            <person name="Op Den Camp H."/>
            <person name="Overmann J."/>
            <person name="Amann R."/>
            <person name="Jetten M.S.M."/>
            <person name="Mascher T."/>
            <person name="Medema M.H."/>
            <person name="Devos D.P."/>
            <person name="Kaster A.-K."/>
            <person name="Ovreas L."/>
            <person name="Rohde M."/>
            <person name="Galperin M.Y."/>
            <person name="Jogler C."/>
        </authorList>
    </citation>
    <scope>NUCLEOTIDE SEQUENCE [LARGE SCALE GENOMIC DNA]</scope>
    <source>
        <strain evidence="19 20">Pla52o</strain>
    </source>
</reference>
<dbReference type="Pfam" id="PF02954">
    <property type="entry name" value="HTH_8"/>
    <property type="match status" value="1"/>
</dbReference>
<name>A0A5C6CKT8_9BACT</name>
<evidence type="ECO:0000313" key="20">
    <source>
        <dbReference type="Proteomes" id="UP000316304"/>
    </source>
</evidence>
<dbReference type="PANTHER" id="PTHR32071:SF95">
    <property type="entry name" value="DNA-BINDING TRANSCRIPTIONAL REGULATOR NTRC"/>
    <property type="match status" value="1"/>
</dbReference>
<gene>
    <name evidence="19" type="primary">ntrC</name>
    <name evidence="19" type="ORF">Pla52o_13550</name>
</gene>
<dbReference type="CDD" id="cd00009">
    <property type="entry name" value="AAA"/>
    <property type="match status" value="1"/>
</dbReference>
<dbReference type="InterPro" id="IPR002078">
    <property type="entry name" value="Sigma_54_int"/>
</dbReference>
<dbReference type="Pfam" id="PF25601">
    <property type="entry name" value="AAA_lid_14"/>
    <property type="match status" value="1"/>
</dbReference>
<feature type="domain" description="Sigma-54 factor interaction" evidence="17">
    <location>
        <begin position="150"/>
        <end position="379"/>
    </location>
</feature>
<dbReference type="GO" id="GO:0000160">
    <property type="term" value="P:phosphorelay signal transduction system"/>
    <property type="evidence" value="ECO:0007669"/>
    <property type="project" value="UniProtKB-KW"/>
</dbReference>
<evidence type="ECO:0000256" key="3">
    <source>
        <dbReference type="ARBA" id="ARBA00022490"/>
    </source>
</evidence>
<dbReference type="Proteomes" id="UP000316304">
    <property type="component" value="Unassembled WGS sequence"/>
</dbReference>
<dbReference type="InterPro" id="IPR001789">
    <property type="entry name" value="Sig_transdc_resp-reg_receiver"/>
</dbReference>
<dbReference type="PANTHER" id="PTHR32071">
    <property type="entry name" value="TRANSCRIPTIONAL REGULATORY PROTEIN"/>
    <property type="match status" value="1"/>
</dbReference>
<evidence type="ECO:0000256" key="14">
    <source>
        <dbReference type="ARBA" id="ARBA00029881"/>
    </source>
</evidence>
<dbReference type="InterPro" id="IPR011006">
    <property type="entry name" value="CheY-like_superfamily"/>
</dbReference>
<keyword evidence="13" id="KW-0535">Nitrogen fixation</keyword>
<keyword evidence="7" id="KW-0067">ATP-binding</keyword>
<dbReference type="GO" id="GO:0005737">
    <property type="term" value="C:cytoplasm"/>
    <property type="evidence" value="ECO:0007669"/>
    <property type="project" value="UniProtKB-SubCell"/>
</dbReference>
<dbReference type="PROSITE" id="PS50045">
    <property type="entry name" value="SIGMA54_INTERACT_4"/>
    <property type="match status" value="1"/>
</dbReference>
<dbReference type="Gene3D" id="1.10.10.60">
    <property type="entry name" value="Homeodomain-like"/>
    <property type="match status" value="1"/>
</dbReference>
<comment type="subcellular location">
    <subcellularLocation>
        <location evidence="1">Cytoplasm</location>
    </subcellularLocation>
</comment>
<keyword evidence="9" id="KW-0805">Transcription regulation</keyword>
<dbReference type="GO" id="GO:0006355">
    <property type="term" value="P:regulation of DNA-templated transcription"/>
    <property type="evidence" value="ECO:0007669"/>
    <property type="project" value="InterPro"/>
</dbReference>
<dbReference type="Gene3D" id="1.10.8.60">
    <property type="match status" value="1"/>
</dbReference>
<dbReference type="InterPro" id="IPR027417">
    <property type="entry name" value="P-loop_NTPase"/>
</dbReference>
<evidence type="ECO:0000256" key="9">
    <source>
        <dbReference type="ARBA" id="ARBA00023015"/>
    </source>
</evidence>
<dbReference type="OrthoDB" id="9803970at2"/>
<protein>
    <recommendedName>
        <fullName evidence="2">DNA-binding transcriptional regulator NtrC</fullName>
    </recommendedName>
    <alternativeName>
        <fullName evidence="14">Nitrogen regulation protein NR(I)</fullName>
    </alternativeName>
    <alternativeName>
        <fullName evidence="15">Nitrogen regulator I</fullName>
    </alternativeName>
</protein>
<keyword evidence="4" id="KW-0678">Repressor</keyword>
<sequence>MNSNDPSTLLIVDDDALILQVMKLCLPEPDYHVITAETAAKGLELFAEHKPDAVLLDIQLPDQSGLAALHEFRERDRRVPVILMTGHGTAETAIRAMSGGAFEYVTKPFEPDDILPVIDSALETSRMARKPAVLPSEDRLGEDDTKADRVLGDCPAMVEVFRSIGRVASRDVAVLILGETGTGKEVVARAIYQHSQRHDQIFHAINCAAIPENLLESELFGHERGAFTGAEQRHVGKFEVCNGGTLFLDEIGDMTPRMQTKLLRVLQEKEFERVGGSKTIQTDVRIIAATNRDVEAAISDNSFRSDLYYRLNEFTLYLPPLRERGEDIRIMIEYFFTRFAKSLGKEVVSIAPETMAAMMLHSWPGNVRELQGVIKQTLLKASGPVIVPAFLPSGFVGHGDDGLGRSIGGGAWQAGLRSHVAWLFAEGSHTIAADIHDAVDREILAEVLHATQGNVSAASNRLGISRPTLRNRIKQLDRNTEGGKER</sequence>
<keyword evidence="20" id="KW-1185">Reference proteome</keyword>
<evidence type="ECO:0000256" key="1">
    <source>
        <dbReference type="ARBA" id="ARBA00004496"/>
    </source>
</evidence>
<evidence type="ECO:0000256" key="13">
    <source>
        <dbReference type="ARBA" id="ARBA00023231"/>
    </source>
</evidence>
<organism evidence="19 20">
    <name type="scientific">Novipirellula galeiformis</name>
    <dbReference type="NCBI Taxonomy" id="2528004"/>
    <lineage>
        <taxon>Bacteria</taxon>
        <taxon>Pseudomonadati</taxon>
        <taxon>Planctomycetota</taxon>
        <taxon>Planctomycetia</taxon>
        <taxon>Pirellulales</taxon>
        <taxon>Pirellulaceae</taxon>
        <taxon>Novipirellula</taxon>
    </lineage>
</organism>
<dbReference type="AlphaFoldDB" id="A0A5C6CKT8"/>